<protein>
    <submittedName>
        <fullName evidence="1">Uncharacterized protein</fullName>
    </submittedName>
</protein>
<proteinExistence type="predicted"/>
<sequence>MLAEGISTCQSLAAFPSEKPNKMIFTKYCVQIILQRKHFSSSNKAGAMMLVDP</sequence>
<organism evidence="1 2">
    <name type="scientific">Glonium stellatum</name>
    <dbReference type="NCBI Taxonomy" id="574774"/>
    <lineage>
        <taxon>Eukaryota</taxon>
        <taxon>Fungi</taxon>
        <taxon>Dikarya</taxon>
        <taxon>Ascomycota</taxon>
        <taxon>Pezizomycotina</taxon>
        <taxon>Dothideomycetes</taxon>
        <taxon>Pleosporomycetidae</taxon>
        <taxon>Gloniales</taxon>
        <taxon>Gloniaceae</taxon>
        <taxon>Glonium</taxon>
    </lineage>
</organism>
<name>A0A8E2F2S2_9PEZI</name>
<dbReference type="AlphaFoldDB" id="A0A8E2F2S2"/>
<reference evidence="1 2" key="1">
    <citation type="journal article" date="2016" name="Nat. Commun.">
        <title>Ectomycorrhizal ecology is imprinted in the genome of the dominant symbiotic fungus Cenococcum geophilum.</title>
        <authorList>
            <consortium name="DOE Joint Genome Institute"/>
            <person name="Peter M."/>
            <person name="Kohler A."/>
            <person name="Ohm R.A."/>
            <person name="Kuo A."/>
            <person name="Krutzmann J."/>
            <person name="Morin E."/>
            <person name="Arend M."/>
            <person name="Barry K.W."/>
            <person name="Binder M."/>
            <person name="Choi C."/>
            <person name="Clum A."/>
            <person name="Copeland A."/>
            <person name="Grisel N."/>
            <person name="Haridas S."/>
            <person name="Kipfer T."/>
            <person name="LaButti K."/>
            <person name="Lindquist E."/>
            <person name="Lipzen A."/>
            <person name="Maire R."/>
            <person name="Meier B."/>
            <person name="Mihaltcheva S."/>
            <person name="Molinier V."/>
            <person name="Murat C."/>
            <person name="Poggeler S."/>
            <person name="Quandt C.A."/>
            <person name="Sperisen C."/>
            <person name="Tritt A."/>
            <person name="Tisserant E."/>
            <person name="Crous P.W."/>
            <person name="Henrissat B."/>
            <person name="Nehls U."/>
            <person name="Egli S."/>
            <person name="Spatafora J.W."/>
            <person name="Grigoriev I.V."/>
            <person name="Martin F.M."/>
        </authorList>
    </citation>
    <scope>NUCLEOTIDE SEQUENCE [LARGE SCALE GENOMIC DNA]</scope>
    <source>
        <strain evidence="1 2">CBS 207.34</strain>
    </source>
</reference>
<keyword evidence="2" id="KW-1185">Reference proteome</keyword>
<gene>
    <name evidence="1" type="ORF">AOQ84DRAFT_29028</name>
</gene>
<accession>A0A8E2F2S2</accession>
<evidence type="ECO:0000313" key="1">
    <source>
        <dbReference type="EMBL" id="OCL09071.1"/>
    </source>
</evidence>
<dbReference type="EMBL" id="KV749522">
    <property type="protein sequence ID" value="OCL09071.1"/>
    <property type="molecule type" value="Genomic_DNA"/>
</dbReference>
<dbReference type="Proteomes" id="UP000250140">
    <property type="component" value="Unassembled WGS sequence"/>
</dbReference>
<evidence type="ECO:0000313" key="2">
    <source>
        <dbReference type="Proteomes" id="UP000250140"/>
    </source>
</evidence>